<organism evidence="13 14">
    <name type="scientific">Bacillus mycoides</name>
    <dbReference type="NCBI Taxonomy" id="1405"/>
    <lineage>
        <taxon>Bacteria</taxon>
        <taxon>Bacillati</taxon>
        <taxon>Bacillota</taxon>
        <taxon>Bacilli</taxon>
        <taxon>Bacillales</taxon>
        <taxon>Bacillaceae</taxon>
        <taxon>Bacillus</taxon>
        <taxon>Bacillus cereus group</taxon>
    </lineage>
</organism>
<gene>
    <name evidence="13" type="ORF">BWGOE11_42000</name>
</gene>
<feature type="domain" description="Amidohydrolase-related" evidence="12">
    <location>
        <begin position="53"/>
        <end position="360"/>
    </location>
</feature>
<dbReference type="PATRIC" id="fig|86662.23.peg.4189"/>
<evidence type="ECO:0000313" key="13">
    <source>
        <dbReference type="EMBL" id="OFD88424.1"/>
    </source>
</evidence>
<dbReference type="NCBIfam" id="TIGR00221">
    <property type="entry name" value="nagA"/>
    <property type="match status" value="1"/>
</dbReference>
<evidence type="ECO:0000256" key="6">
    <source>
        <dbReference type="ARBA" id="ARBA00023277"/>
    </source>
</evidence>
<keyword evidence="4 11" id="KW-0479">Metal-binding</keyword>
<dbReference type="Pfam" id="PF01979">
    <property type="entry name" value="Amidohydro_1"/>
    <property type="match status" value="1"/>
</dbReference>
<dbReference type="InterPro" id="IPR003764">
    <property type="entry name" value="GlcNAc_6-P_deAcase"/>
</dbReference>
<evidence type="ECO:0000256" key="2">
    <source>
        <dbReference type="ARBA" id="ARBA00011899"/>
    </source>
</evidence>
<dbReference type="Gene3D" id="3.20.20.140">
    <property type="entry name" value="Metal-dependent hydrolases"/>
    <property type="match status" value="1"/>
</dbReference>
<dbReference type="Proteomes" id="UP000175835">
    <property type="component" value="Unassembled WGS sequence"/>
</dbReference>
<comment type="cofactor">
    <cofactor evidence="11">
        <name>a divalent metal cation</name>
        <dbReference type="ChEBI" id="CHEBI:60240"/>
    </cofactor>
    <text evidence="11">Binds 1 divalent metal cation per subunit.</text>
</comment>
<dbReference type="RefSeq" id="WP_070140064.1">
    <property type="nucleotide sequence ID" value="NZ_LXLM01000042.1"/>
</dbReference>
<comment type="catalytic activity">
    <reaction evidence="7">
        <text>N-acetyl-D-glucosamine 6-phosphate + H2O = D-glucosamine 6-phosphate + acetate</text>
        <dbReference type="Rhea" id="RHEA:22936"/>
        <dbReference type="ChEBI" id="CHEBI:15377"/>
        <dbReference type="ChEBI" id="CHEBI:30089"/>
        <dbReference type="ChEBI" id="CHEBI:57513"/>
        <dbReference type="ChEBI" id="CHEBI:58725"/>
        <dbReference type="EC" id="3.5.1.25"/>
    </reaction>
</comment>
<feature type="binding site" evidence="11">
    <location>
        <position position="129"/>
    </location>
    <ligand>
        <name>Zn(2+)</name>
        <dbReference type="ChEBI" id="CHEBI:29105"/>
    </ligand>
</feature>
<evidence type="ECO:0000256" key="8">
    <source>
        <dbReference type="ARBA" id="ARBA00060590"/>
    </source>
</evidence>
<sequence>MKTQVVINAKIYTGKEVVENGFIRYAEIVKEIGLMAQYVSQENETVLDAAGKIVIPGMIDVHIHGGYDIDAMDANSDGLVTLGKEMLKEGVTTYFPTTMTQAPEAIEAALSAAKKAKDKGAHFEYIHLEGPYVSKKRAGAQPLEHIVPASIEQFKQWQEASGNLIKLVTYAPEEEGALEFEQYLAETGVVGTMGHTDAIDAQLKNRKITHATHLYNQMRGLHHREPGVVGHVLLNPDVMVEVITDGIHIHPDMVKLAYKLKGPKKVSVITDAMRAKGLEEGLYELGGQPVHVKDGSARLEDGTLAGSILKMDQAFRNVIEFTGCSIEDAVLMTSVNQAEEFGLNNKGALAAGKDADFVVMTEELHVYDTVRLGIHMKEGK</sequence>
<dbReference type="AlphaFoldDB" id="A0A1E8BGX6"/>
<name>A0A1E8BGX6_BACMY</name>
<evidence type="ECO:0000256" key="1">
    <source>
        <dbReference type="ARBA" id="ARBA00010716"/>
    </source>
</evidence>
<evidence type="ECO:0000259" key="12">
    <source>
        <dbReference type="Pfam" id="PF01979"/>
    </source>
</evidence>
<dbReference type="GO" id="GO:0046872">
    <property type="term" value="F:metal ion binding"/>
    <property type="evidence" value="ECO:0007669"/>
    <property type="project" value="UniProtKB-KW"/>
</dbReference>
<dbReference type="CDD" id="cd00854">
    <property type="entry name" value="NagA"/>
    <property type="match status" value="1"/>
</dbReference>
<dbReference type="FunFam" id="3.20.20.140:FF:000004">
    <property type="entry name" value="N-acetylglucosamine-6-phosphate deacetylase"/>
    <property type="match status" value="1"/>
</dbReference>
<accession>A0A1E8BGX6</accession>
<evidence type="ECO:0000256" key="5">
    <source>
        <dbReference type="ARBA" id="ARBA00022801"/>
    </source>
</evidence>
<dbReference type="PANTHER" id="PTHR11113">
    <property type="entry name" value="N-ACETYLGLUCOSAMINE-6-PHOSPHATE DEACETYLASE"/>
    <property type="match status" value="1"/>
</dbReference>
<dbReference type="SUPFAM" id="SSF51338">
    <property type="entry name" value="Composite domain of metallo-dependent hydrolases"/>
    <property type="match status" value="1"/>
</dbReference>
<dbReference type="GO" id="GO:0008448">
    <property type="term" value="F:N-acetylglucosamine-6-phosphate deacetylase activity"/>
    <property type="evidence" value="ECO:0007669"/>
    <property type="project" value="UniProtKB-EC"/>
</dbReference>
<evidence type="ECO:0000256" key="3">
    <source>
        <dbReference type="ARBA" id="ARBA00018029"/>
    </source>
</evidence>
<proteinExistence type="inferred from homology"/>
<dbReference type="PANTHER" id="PTHR11113:SF14">
    <property type="entry name" value="N-ACETYLGLUCOSAMINE-6-PHOSPHATE DEACETYLASE"/>
    <property type="match status" value="1"/>
</dbReference>
<evidence type="ECO:0000313" key="14">
    <source>
        <dbReference type="Proteomes" id="UP000175835"/>
    </source>
</evidence>
<keyword evidence="6 9" id="KW-0119">Carbohydrate metabolism</keyword>
<evidence type="ECO:0000256" key="7">
    <source>
        <dbReference type="ARBA" id="ARBA00047647"/>
    </source>
</evidence>
<evidence type="ECO:0000256" key="9">
    <source>
        <dbReference type="PIRNR" id="PIRNR038994"/>
    </source>
</evidence>
<dbReference type="PIRSF" id="PIRSF038994">
    <property type="entry name" value="NagA"/>
    <property type="match status" value="1"/>
</dbReference>
<comment type="similarity">
    <text evidence="1 9">Belongs to the metallo-dependent hydrolases superfamily. NagA family.</text>
</comment>
<evidence type="ECO:0000256" key="11">
    <source>
        <dbReference type="PIRSR" id="PIRSR038994-3"/>
    </source>
</evidence>
<feature type="binding site" evidence="11">
    <location>
        <position position="195"/>
    </location>
    <ligand>
        <name>Zn(2+)</name>
        <dbReference type="ChEBI" id="CHEBI:29105"/>
    </ligand>
</feature>
<dbReference type="InterPro" id="IPR006680">
    <property type="entry name" value="Amidohydro-rel"/>
</dbReference>
<dbReference type="InterPro" id="IPR011059">
    <property type="entry name" value="Metal-dep_hydrolase_composite"/>
</dbReference>
<dbReference type="SUPFAM" id="SSF51556">
    <property type="entry name" value="Metallo-dependent hydrolases"/>
    <property type="match status" value="1"/>
</dbReference>
<dbReference type="EMBL" id="LXLX01000049">
    <property type="protein sequence ID" value="OFD88424.1"/>
    <property type="molecule type" value="Genomic_DNA"/>
</dbReference>
<comment type="pathway">
    <text evidence="8">Amino-sugar metabolism; N-acetylneuraminate degradation; D-fructose 6-phosphate from N-acetylneuraminate: step 4/5.</text>
</comment>
<comment type="caution">
    <text evidence="13">The sequence shown here is derived from an EMBL/GenBank/DDBJ whole genome shotgun (WGS) entry which is preliminary data.</text>
</comment>
<protein>
    <recommendedName>
        <fullName evidence="3">N-acetylglucosamine-6-phosphate deacetylase</fullName>
        <ecNumber evidence="2">3.5.1.25</ecNumber>
    </recommendedName>
</protein>
<dbReference type="EC" id="3.5.1.25" evidence="2"/>
<dbReference type="GO" id="GO:0006046">
    <property type="term" value="P:N-acetylglucosamine catabolic process"/>
    <property type="evidence" value="ECO:0007669"/>
    <property type="project" value="TreeGrafter"/>
</dbReference>
<evidence type="ECO:0000256" key="10">
    <source>
        <dbReference type="PIRSR" id="PIRSR038994-1"/>
    </source>
</evidence>
<feature type="active site" description="Proton donor/acceptor" evidence="10">
    <location>
        <position position="271"/>
    </location>
</feature>
<evidence type="ECO:0000256" key="4">
    <source>
        <dbReference type="ARBA" id="ARBA00022723"/>
    </source>
</evidence>
<dbReference type="Gene3D" id="2.30.40.10">
    <property type="entry name" value="Urease, subunit C, domain 1"/>
    <property type="match status" value="1"/>
</dbReference>
<feature type="binding site" evidence="11">
    <location>
        <position position="213"/>
    </location>
    <ligand>
        <name>Zn(2+)</name>
        <dbReference type="ChEBI" id="CHEBI:29105"/>
    </ligand>
</feature>
<keyword evidence="5 9" id="KW-0378">Hydrolase</keyword>
<reference evidence="13 14" key="1">
    <citation type="submission" date="2016-05" db="EMBL/GenBank/DDBJ databases">
        <title>Bacillus thuringiensis and Bacillus weihenstephanensis as novel biocontrol agents of wilt causing Verticillium species.</title>
        <authorList>
            <person name="Hollensteiner J."/>
            <person name="Wemheuer F."/>
            <person name="Harting R."/>
            <person name="Kolarzyk A."/>
            <person name="Diaz-Valerio S."/>
            <person name="Poehlein A."/>
            <person name="Brzuszkiewicz E."/>
            <person name="Nesemann K."/>
            <person name="Braus-Stromeyer S."/>
            <person name="Braus G."/>
            <person name="Daniel R."/>
            <person name="Liesegang H."/>
        </authorList>
    </citation>
    <scope>NUCLEOTIDE SEQUENCE [LARGE SCALE GENOMIC DNA]</scope>
    <source>
        <strain evidence="13 14">GOE11</strain>
    </source>
</reference>
<dbReference type="InterPro" id="IPR032466">
    <property type="entry name" value="Metal_Hydrolase"/>
</dbReference>